<evidence type="ECO:0000313" key="1">
    <source>
        <dbReference type="EMBL" id="ALA57737.1"/>
    </source>
</evidence>
<protein>
    <recommendedName>
        <fullName evidence="3">HicB-like antitoxin of toxin-antitoxin system domain-containing protein</fullName>
    </recommendedName>
</protein>
<evidence type="ECO:0008006" key="3">
    <source>
        <dbReference type="Google" id="ProtNLM"/>
    </source>
</evidence>
<dbReference type="AlphaFoldDB" id="A0A0K2GAW4"/>
<proteinExistence type="predicted"/>
<dbReference type="InterPro" id="IPR035069">
    <property type="entry name" value="TTHA1013/TTHA0281-like"/>
</dbReference>
<dbReference type="Gene3D" id="3.30.160.250">
    <property type="match status" value="1"/>
</dbReference>
<dbReference type="KEGG" id="nmv:NITMOv2_1309"/>
<dbReference type="Proteomes" id="UP000069205">
    <property type="component" value="Chromosome"/>
</dbReference>
<organism evidence="1 2">
    <name type="scientific">Nitrospira moscoviensis</name>
    <dbReference type="NCBI Taxonomy" id="42253"/>
    <lineage>
        <taxon>Bacteria</taxon>
        <taxon>Pseudomonadati</taxon>
        <taxon>Nitrospirota</taxon>
        <taxon>Nitrospiria</taxon>
        <taxon>Nitrospirales</taxon>
        <taxon>Nitrospiraceae</taxon>
        <taxon>Nitrospira</taxon>
    </lineage>
</organism>
<reference evidence="1 2" key="1">
    <citation type="journal article" date="2015" name="Proc. Natl. Acad. Sci. U.S.A.">
        <title>Expanded metabolic versatility of ubiquitous nitrite-oxidizing bacteria from the genus Nitrospira.</title>
        <authorList>
            <person name="Koch H."/>
            <person name="Lucker S."/>
            <person name="Albertsen M."/>
            <person name="Kitzinger K."/>
            <person name="Herbold C."/>
            <person name="Spieck E."/>
            <person name="Nielsen P.H."/>
            <person name="Wagner M."/>
            <person name="Daims H."/>
        </authorList>
    </citation>
    <scope>NUCLEOTIDE SEQUENCE [LARGE SCALE GENOMIC DNA]</scope>
    <source>
        <strain evidence="1 2">NSP M-1</strain>
    </source>
</reference>
<sequence>MKPIEFDAIIFQEGKSYIAYCPELDVSSCGKDVDEARRNLKTAVRLFIEEADKLGTLDDILKEAGYQRAADGGWKSPRIVSTEVMSLSA</sequence>
<name>A0A0K2GAW4_NITMO</name>
<keyword evidence="2" id="KW-1185">Reference proteome</keyword>
<dbReference type="SUPFAM" id="SSF143100">
    <property type="entry name" value="TTHA1013/TTHA0281-like"/>
    <property type="match status" value="1"/>
</dbReference>
<gene>
    <name evidence="1" type="ORF">NITMOv2_1309</name>
</gene>
<accession>A0A0K2GAW4</accession>
<dbReference type="PATRIC" id="fig|42253.5.peg.1290"/>
<dbReference type="RefSeq" id="WP_053379018.1">
    <property type="nucleotide sequence ID" value="NZ_CP011801.1"/>
</dbReference>
<dbReference type="STRING" id="42253.NITMOv2_1309"/>
<evidence type="ECO:0000313" key="2">
    <source>
        <dbReference type="Proteomes" id="UP000069205"/>
    </source>
</evidence>
<dbReference type="EMBL" id="CP011801">
    <property type="protein sequence ID" value="ALA57737.1"/>
    <property type="molecule type" value="Genomic_DNA"/>
</dbReference>